<feature type="non-terminal residue" evidence="1">
    <location>
        <position position="1"/>
    </location>
</feature>
<dbReference type="Proteomes" id="UP000237000">
    <property type="component" value="Unassembled WGS sequence"/>
</dbReference>
<sequence>ISTVHPDNPSPPWTTPPILAISLPSPLYLDLGVQWSPYDKANFEFNDGRTPPTTRHHPRWPVASSGVGVQLASNDSCFGSPRLEI</sequence>
<dbReference type="AlphaFoldDB" id="A0A2P5A4Z3"/>
<gene>
    <name evidence="1" type="ORF">TorRG33x02_357400</name>
</gene>
<comment type="caution">
    <text evidence="1">The sequence shown here is derived from an EMBL/GenBank/DDBJ whole genome shotgun (WGS) entry which is preliminary data.</text>
</comment>
<keyword evidence="2" id="KW-1185">Reference proteome</keyword>
<organism evidence="1 2">
    <name type="scientific">Trema orientale</name>
    <name type="common">Charcoal tree</name>
    <name type="synonym">Celtis orientalis</name>
    <dbReference type="NCBI Taxonomy" id="63057"/>
    <lineage>
        <taxon>Eukaryota</taxon>
        <taxon>Viridiplantae</taxon>
        <taxon>Streptophyta</taxon>
        <taxon>Embryophyta</taxon>
        <taxon>Tracheophyta</taxon>
        <taxon>Spermatophyta</taxon>
        <taxon>Magnoliopsida</taxon>
        <taxon>eudicotyledons</taxon>
        <taxon>Gunneridae</taxon>
        <taxon>Pentapetalae</taxon>
        <taxon>rosids</taxon>
        <taxon>fabids</taxon>
        <taxon>Rosales</taxon>
        <taxon>Cannabaceae</taxon>
        <taxon>Trema</taxon>
    </lineage>
</organism>
<evidence type="ECO:0000313" key="2">
    <source>
        <dbReference type="Proteomes" id="UP000237000"/>
    </source>
</evidence>
<name>A0A2P5A4Z3_TREOI</name>
<evidence type="ECO:0000313" key="1">
    <source>
        <dbReference type="EMBL" id="PON31610.1"/>
    </source>
</evidence>
<dbReference type="EMBL" id="JXTC01001292">
    <property type="protein sequence ID" value="PON31610.1"/>
    <property type="molecule type" value="Genomic_DNA"/>
</dbReference>
<accession>A0A2P5A4Z3</accession>
<reference evidence="2" key="1">
    <citation type="submission" date="2016-06" db="EMBL/GenBank/DDBJ databases">
        <title>Parallel loss of symbiosis genes in relatives of nitrogen-fixing non-legume Parasponia.</title>
        <authorList>
            <person name="Van Velzen R."/>
            <person name="Holmer R."/>
            <person name="Bu F."/>
            <person name="Rutten L."/>
            <person name="Van Zeijl A."/>
            <person name="Liu W."/>
            <person name="Santuari L."/>
            <person name="Cao Q."/>
            <person name="Sharma T."/>
            <person name="Shen D."/>
            <person name="Roswanjaya Y."/>
            <person name="Wardhani T."/>
            <person name="Kalhor M.S."/>
            <person name="Jansen J."/>
            <person name="Van den Hoogen J."/>
            <person name="Gungor B."/>
            <person name="Hartog M."/>
            <person name="Hontelez J."/>
            <person name="Verver J."/>
            <person name="Yang W.-C."/>
            <person name="Schijlen E."/>
            <person name="Repin R."/>
            <person name="Schilthuizen M."/>
            <person name="Schranz E."/>
            <person name="Heidstra R."/>
            <person name="Miyata K."/>
            <person name="Fedorova E."/>
            <person name="Kohlen W."/>
            <person name="Bisseling T."/>
            <person name="Smit S."/>
            <person name="Geurts R."/>
        </authorList>
    </citation>
    <scope>NUCLEOTIDE SEQUENCE [LARGE SCALE GENOMIC DNA]</scope>
    <source>
        <strain evidence="2">cv. RG33-2</strain>
    </source>
</reference>
<proteinExistence type="predicted"/>
<protein>
    <submittedName>
        <fullName evidence="1">Uncharacterized protein</fullName>
    </submittedName>
</protein>
<dbReference type="InParanoid" id="A0A2P5A4Z3"/>